<evidence type="ECO:0000313" key="3">
    <source>
        <dbReference type="Proteomes" id="UP000503447"/>
    </source>
</evidence>
<dbReference type="RefSeq" id="WP_171474605.1">
    <property type="nucleotide sequence ID" value="NZ_CP053452.2"/>
</dbReference>
<keyword evidence="3" id="KW-1185">Reference proteome</keyword>
<reference evidence="3" key="1">
    <citation type="submission" date="2020-05" db="EMBL/GenBank/DDBJ databases">
        <title>Frigoriglobus tundricola gen. nov., sp. nov., a psychrotolerant cellulolytic planctomycete of the family Gemmataceae with two divergent copies of 16S rRNA gene.</title>
        <authorList>
            <person name="Kulichevskaya I.S."/>
            <person name="Ivanova A.A."/>
            <person name="Naumoff D.G."/>
            <person name="Beletsky A.V."/>
            <person name="Rijpstra W.I.C."/>
            <person name="Sinninghe Damste J.S."/>
            <person name="Mardanov A.V."/>
            <person name="Ravin N.V."/>
            <person name="Dedysh S.N."/>
        </authorList>
    </citation>
    <scope>NUCLEOTIDE SEQUENCE [LARGE SCALE GENOMIC DNA]</scope>
    <source>
        <strain evidence="3">PL17</strain>
    </source>
</reference>
<name>A0A6M5Z1J4_9BACT</name>
<organism evidence="2 3">
    <name type="scientific">Frigoriglobus tundricola</name>
    <dbReference type="NCBI Taxonomy" id="2774151"/>
    <lineage>
        <taxon>Bacteria</taxon>
        <taxon>Pseudomonadati</taxon>
        <taxon>Planctomycetota</taxon>
        <taxon>Planctomycetia</taxon>
        <taxon>Gemmatales</taxon>
        <taxon>Gemmataceae</taxon>
        <taxon>Frigoriglobus</taxon>
    </lineage>
</organism>
<proteinExistence type="predicted"/>
<feature type="domain" description="Methyltransferase FkbM" evidence="1">
    <location>
        <begin position="93"/>
        <end position="264"/>
    </location>
</feature>
<protein>
    <recommendedName>
        <fullName evidence="1">Methyltransferase FkbM domain-containing protein</fullName>
    </recommendedName>
</protein>
<sequence>MNPFLSWLVRPYVRAELPGWGKLYSRFVGDYRNDPSWAGHPMLTIRGKLHGYEMVLDPSRWSERATYFLGRFYDLESQLLLMRVLRPGDRFVDIGANIGMLSLLAARLTGPAGVVDAFEPNPRCAERIRASVRTNSIGNLRLHPVALADVESTLVLSVPAYNSGEGTLTPIEIAPGAGASGEPAVERFDVPVRIGDRALESDARAPALIKIDVEGYECQVLTGLNETLRRTGPLVLAEVVPGHLARAHRTPEELFDLMAGCGYQPFSMQLSRRGVGKHALALRPATPQSHSGNVLWVPTTSPNRDRVSALLA</sequence>
<dbReference type="PANTHER" id="PTHR34203:SF15">
    <property type="entry name" value="SLL1173 PROTEIN"/>
    <property type="match status" value="1"/>
</dbReference>
<dbReference type="Pfam" id="PF05050">
    <property type="entry name" value="Methyltransf_21"/>
    <property type="match status" value="1"/>
</dbReference>
<dbReference type="NCBIfam" id="TIGR01444">
    <property type="entry name" value="fkbM_fam"/>
    <property type="match status" value="1"/>
</dbReference>
<evidence type="ECO:0000313" key="2">
    <source>
        <dbReference type="EMBL" id="QJW99684.1"/>
    </source>
</evidence>
<accession>A0A6M5Z1J4</accession>
<dbReference type="AlphaFoldDB" id="A0A6M5Z1J4"/>
<gene>
    <name evidence="2" type="ORF">FTUN_7305</name>
</gene>
<dbReference type="Proteomes" id="UP000503447">
    <property type="component" value="Chromosome"/>
</dbReference>
<dbReference type="InterPro" id="IPR029063">
    <property type="entry name" value="SAM-dependent_MTases_sf"/>
</dbReference>
<dbReference type="InterPro" id="IPR052514">
    <property type="entry name" value="SAM-dependent_MTase"/>
</dbReference>
<dbReference type="PANTHER" id="PTHR34203">
    <property type="entry name" value="METHYLTRANSFERASE, FKBM FAMILY PROTEIN"/>
    <property type="match status" value="1"/>
</dbReference>
<dbReference type="InterPro" id="IPR006342">
    <property type="entry name" value="FkbM_mtfrase"/>
</dbReference>
<dbReference type="KEGG" id="ftj:FTUN_7305"/>
<dbReference type="SUPFAM" id="SSF53335">
    <property type="entry name" value="S-adenosyl-L-methionine-dependent methyltransferases"/>
    <property type="match status" value="1"/>
</dbReference>
<dbReference type="EMBL" id="CP053452">
    <property type="protein sequence ID" value="QJW99684.1"/>
    <property type="molecule type" value="Genomic_DNA"/>
</dbReference>
<dbReference type="Gene3D" id="3.40.50.150">
    <property type="entry name" value="Vaccinia Virus protein VP39"/>
    <property type="match status" value="1"/>
</dbReference>
<evidence type="ECO:0000259" key="1">
    <source>
        <dbReference type="Pfam" id="PF05050"/>
    </source>
</evidence>